<reference evidence="2" key="1">
    <citation type="journal article" date="2017" name="Nat. Ecol. Evol.">
        <title>Genome expansion and lineage-specific genetic innovations in the forest pathogenic fungi Armillaria.</title>
        <authorList>
            <person name="Sipos G."/>
            <person name="Prasanna A.N."/>
            <person name="Walter M.C."/>
            <person name="O'Connor E."/>
            <person name="Balint B."/>
            <person name="Krizsan K."/>
            <person name="Kiss B."/>
            <person name="Hess J."/>
            <person name="Varga T."/>
            <person name="Slot J."/>
            <person name="Riley R."/>
            <person name="Boka B."/>
            <person name="Rigling D."/>
            <person name="Barry K."/>
            <person name="Lee J."/>
            <person name="Mihaltcheva S."/>
            <person name="LaButti K."/>
            <person name="Lipzen A."/>
            <person name="Waldron R."/>
            <person name="Moloney N.M."/>
            <person name="Sperisen C."/>
            <person name="Kredics L."/>
            <person name="Vagvoelgyi C."/>
            <person name="Patrignani A."/>
            <person name="Fitzpatrick D."/>
            <person name="Nagy I."/>
            <person name="Doyle S."/>
            <person name="Anderson J.B."/>
            <person name="Grigoriev I.V."/>
            <person name="Gueldener U."/>
            <person name="Muensterkoetter M."/>
            <person name="Nagy L.G."/>
        </authorList>
    </citation>
    <scope>NUCLEOTIDE SEQUENCE [LARGE SCALE GENOMIC DNA]</scope>
    <source>
        <strain evidence="2">C18/9</strain>
    </source>
</reference>
<accession>A0A284RQL7</accession>
<sequence>MVPSLETLPRDVLEHVALLTTSSSSLSSLSNILHLLLSSRTIYHQLCIHCNPHLYAQVFRTIFDVPFHRSCIPPDSALAAELSQRFRLIRRIQRSDYSNKALRQDLWTAYGMVLESEGLNVPHLKSVGLSGFLDGLVRKSITEGVANNDAIECMGLAFWLLALTMTRRDIHSRSEASRDGLLLLLRPFVLSMDKTSPANAIGPRSASFSHVSTQNDSLDKGDVIYYSREQTPIPSCPNLSLAAIILTFALKQVDRPPCVPPNIPANRAAALAMQWTGPTQEDLHAVASYRTPLFLDVRQPSIAMKEWKTAAALDTLAHEYGYGAFQDGPCLRQFGASPSDTGFRYIHQNLPGVWEGMFFVSSNFLISCDIVFMKRCLLQVSPPGTSSSSLLSDVSDADFLCEWPMQCALSLHFCYIPNGPVSSEHMGEDPVHWNVDPLTLLESPSHSKNGRKTNGRRYCYDTDLPSGLSAPYEAWRDPSQALDCIITGKTLECHDEAWGAYNFYGRVYRDSTIVMKRVPKNSWDTTLGTWIFEGHLGYGAAWVGKWRSSVARGEARMQGIFSMRKRGPEKT</sequence>
<gene>
    <name evidence="1" type="ORF">ARMOST_14435</name>
</gene>
<name>A0A284RQL7_ARMOS</name>
<proteinExistence type="predicted"/>
<keyword evidence="2" id="KW-1185">Reference proteome</keyword>
<dbReference type="Proteomes" id="UP000219338">
    <property type="component" value="Unassembled WGS sequence"/>
</dbReference>
<evidence type="ECO:0000313" key="2">
    <source>
        <dbReference type="Proteomes" id="UP000219338"/>
    </source>
</evidence>
<dbReference type="OrthoDB" id="3007819at2759"/>
<protein>
    <recommendedName>
        <fullName evidence="3">F-box domain-containing protein</fullName>
    </recommendedName>
</protein>
<dbReference type="OMA" id="GTWIFEG"/>
<organism evidence="1 2">
    <name type="scientific">Armillaria ostoyae</name>
    <name type="common">Armillaria root rot fungus</name>
    <dbReference type="NCBI Taxonomy" id="47428"/>
    <lineage>
        <taxon>Eukaryota</taxon>
        <taxon>Fungi</taxon>
        <taxon>Dikarya</taxon>
        <taxon>Basidiomycota</taxon>
        <taxon>Agaricomycotina</taxon>
        <taxon>Agaricomycetes</taxon>
        <taxon>Agaricomycetidae</taxon>
        <taxon>Agaricales</taxon>
        <taxon>Marasmiineae</taxon>
        <taxon>Physalacriaceae</taxon>
        <taxon>Armillaria</taxon>
    </lineage>
</organism>
<evidence type="ECO:0008006" key="3">
    <source>
        <dbReference type="Google" id="ProtNLM"/>
    </source>
</evidence>
<evidence type="ECO:0000313" key="1">
    <source>
        <dbReference type="EMBL" id="SJL11034.1"/>
    </source>
</evidence>
<dbReference type="AlphaFoldDB" id="A0A284RQL7"/>
<dbReference type="EMBL" id="FUEG01000013">
    <property type="protein sequence ID" value="SJL11034.1"/>
    <property type="molecule type" value="Genomic_DNA"/>
</dbReference>